<protein>
    <submittedName>
        <fullName evidence="2">Uncharacterized protein</fullName>
    </submittedName>
</protein>
<proteinExistence type="predicted"/>
<evidence type="ECO:0000313" key="1">
    <source>
        <dbReference type="EMBL" id="QJB04033.1"/>
    </source>
</evidence>
<accession>A0A6M3X5H5</accession>
<gene>
    <name evidence="2" type="ORF">MM171A02230_0007</name>
    <name evidence="1" type="ORF">MM171B00502_0026</name>
</gene>
<dbReference type="EMBL" id="MT143933">
    <property type="protein sequence ID" value="QJH92948.1"/>
    <property type="molecule type" value="Genomic_DNA"/>
</dbReference>
<evidence type="ECO:0000313" key="2">
    <source>
        <dbReference type="EMBL" id="QJH92948.1"/>
    </source>
</evidence>
<dbReference type="EMBL" id="MT143869">
    <property type="protein sequence ID" value="QJB04033.1"/>
    <property type="molecule type" value="Genomic_DNA"/>
</dbReference>
<name>A0A6M3X5H5_9ZZZZ</name>
<reference evidence="2" key="1">
    <citation type="submission" date="2020-03" db="EMBL/GenBank/DDBJ databases">
        <title>The deep terrestrial virosphere.</title>
        <authorList>
            <person name="Holmfeldt K."/>
            <person name="Nilsson E."/>
            <person name="Simone D."/>
            <person name="Lopez-Fernandez M."/>
            <person name="Wu X."/>
            <person name="de Brujin I."/>
            <person name="Lundin D."/>
            <person name="Andersson A."/>
            <person name="Bertilsson S."/>
            <person name="Dopson M."/>
        </authorList>
    </citation>
    <scope>NUCLEOTIDE SEQUENCE</scope>
    <source>
        <strain evidence="2">MM171A02230</strain>
        <strain evidence="1">MM171B00502</strain>
    </source>
</reference>
<organism evidence="2">
    <name type="scientific">viral metagenome</name>
    <dbReference type="NCBI Taxonomy" id="1070528"/>
    <lineage>
        <taxon>unclassified sequences</taxon>
        <taxon>metagenomes</taxon>
        <taxon>organismal metagenomes</taxon>
    </lineage>
</organism>
<sequence length="130" mass="14029">MTGLFGQIVAPTKAVLKQLLADKDLREKVTYRRFTGETFSATLKYNVGVYEETTGCKTIRLRHDSKSAAAAVAEIQAGDEVFVFLTADFPAGTSLKDQIKDGNGVTMKVKDIADAQRIATLVTVESGGLQ</sequence>
<dbReference type="AlphaFoldDB" id="A0A6M3X5H5"/>